<reference evidence="8 10" key="2">
    <citation type="submission" date="2018-11" db="EMBL/GenBank/DDBJ databases">
        <authorList>
            <consortium name="Pathogen Informatics"/>
        </authorList>
    </citation>
    <scope>NUCLEOTIDE SEQUENCE [LARGE SCALE GENOMIC DNA]</scope>
</reference>
<dbReference type="Pfam" id="PF21467">
    <property type="entry name" value="BetaGal_gal-bd"/>
    <property type="match status" value="1"/>
</dbReference>
<dbReference type="InterPro" id="IPR048912">
    <property type="entry name" value="BetaGal1-like_ABD1"/>
</dbReference>
<evidence type="ECO:0000313" key="9">
    <source>
        <dbReference type="Proteomes" id="UP000038040"/>
    </source>
</evidence>
<dbReference type="Pfam" id="PF21317">
    <property type="entry name" value="BetaGal_ABD_1"/>
    <property type="match status" value="1"/>
</dbReference>
<feature type="domain" description="Beta-galactosidase galactose-binding" evidence="7">
    <location>
        <begin position="456"/>
        <end position="511"/>
    </location>
</feature>
<dbReference type="AlphaFoldDB" id="A0A0N4U468"/>
<dbReference type="SUPFAM" id="SSF51445">
    <property type="entry name" value="(Trans)glycosidases"/>
    <property type="match status" value="1"/>
</dbReference>
<dbReference type="GO" id="GO:0004565">
    <property type="term" value="F:beta-galactosidase activity"/>
    <property type="evidence" value="ECO:0007669"/>
    <property type="project" value="InterPro"/>
</dbReference>
<evidence type="ECO:0000256" key="1">
    <source>
        <dbReference type="ARBA" id="ARBA00009809"/>
    </source>
</evidence>
<dbReference type="InterPro" id="IPR001944">
    <property type="entry name" value="Glycoside_Hdrlase_35"/>
</dbReference>
<evidence type="ECO:0000259" key="6">
    <source>
        <dbReference type="Pfam" id="PF21317"/>
    </source>
</evidence>
<protein>
    <submittedName>
        <fullName evidence="11">Glyco_hydro_35 domain-containing protein</fullName>
    </submittedName>
</protein>
<evidence type="ECO:0000256" key="3">
    <source>
        <dbReference type="ARBA" id="ARBA00023295"/>
    </source>
</evidence>
<sequence>MLIRGYKIIDIKISKQFVADQPFELGPYNCGEWENGGLPWWLILDKDIEMRTYDKRYITAVKMWFDVLLPKLVPYLRKNGGPVLMVQLENEYGSYYACDQNYTSWLSALIQSHFGKDIVQYTTDGPGDSYLKCGTIPGVYPTIDFGPSKIEEIDSYFAAQRRFANKGPLVNSEFYPGWIVLWGQTKQVIPPIMEFMESAIYMYKLGASFNYYMFAGGTNFGFWNGAEVAAPVITSYDFTAPISEAGDITPKYIAIRDWLETVSDWPNRPTDIPENNPKIGYGEVNLRRLTEISDHRAIAQFSRCIKSTYPKSFEDIHHPLGFVLYSTKLKIVGSNLTIPLIKDHGFTFLDGKLQEVFVNILGNYSKNWMIIKNAMIGSNLVILVENRGRQTYETINDFKGILSNVTLDGHILDDWVQCGITLKAIYRQLRRPGRNIFYRQLNRAKTIKNNEKNNPGVYVGTFKANPVVDTFFDPTGWGKGQVMINGFNIGRYWPSLGPQVTLYIPAPILRRNNIIILLELEYAGNCITNQCKINFIDHPVFNFTDNPYHVEQYMKKTIGNA</sequence>
<comment type="similarity">
    <text evidence="1">Belongs to the glycosyl hydrolase 35 family.</text>
</comment>
<dbReference type="SUPFAM" id="SSF49785">
    <property type="entry name" value="Galactose-binding domain-like"/>
    <property type="match status" value="1"/>
</dbReference>
<keyword evidence="2" id="KW-0378">Hydrolase</keyword>
<proteinExistence type="inferred from homology"/>
<keyword evidence="10" id="KW-1185">Reference proteome</keyword>
<dbReference type="InterPro" id="IPR026283">
    <property type="entry name" value="B-gal_1-like"/>
</dbReference>
<keyword evidence="3" id="KW-0326">Glycosidase</keyword>
<evidence type="ECO:0000256" key="2">
    <source>
        <dbReference type="ARBA" id="ARBA00022801"/>
    </source>
</evidence>
<dbReference type="Gene3D" id="2.60.120.260">
    <property type="entry name" value="Galactose-binding domain-like"/>
    <property type="match status" value="2"/>
</dbReference>
<gene>
    <name evidence="8" type="ORF">DME_LOCUS5924</name>
</gene>
<name>A0A0N4U468_DRAME</name>
<dbReference type="STRING" id="318479.A0A0N4U468"/>
<dbReference type="Proteomes" id="UP000038040">
    <property type="component" value="Unplaced"/>
</dbReference>
<organism evidence="9 11">
    <name type="scientific">Dracunculus medinensis</name>
    <name type="common">Guinea worm</name>
    <dbReference type="NCBI Taxonomy" id="318479"/>
    <lineage>
        <taxon>Eukaryota</taxon>
        <taxon>Metazoa</taxon>
        <taxon>Ecdysozoa</taxon>
        <taxon>Nematoda</taxon>
        <taxon>Chromadorea</taxon>
        <taxon>Rhabditida</taxon>
        <taxon>Spirurina</taxon>
        <taxon>Dracunculoidea</taxon>
        <taxon>Dracunculidae</taxon>
        <taxon>Dracunculus</taxon>
    </lineage>
</organism>
<dbReference type="InterPro" id="IPR019801">
    <property type="entry name" value="Glyco_hydro_35_CS"/>
</dbReference>
<dbReference type="InterPro" id="IPR048913">
    <property type="entry name" value="BetaGal_gal-bd"/>
</dbReference>
<evidence type="ECO:0000313" key="11">
    <source>
        <dbReference type="WBParaSite" id="DME_0000156401-mRNA-1"/>
    </source>
</evidence>
<dbReference type="InterPro" id="IPR031330">
    <property type="entry name" value="Gly_Hdrlase_35_cat"/>
</dbReference>
<evidence type="ECO:0000259" key="7">
    <source>
        <dbReference type="Pfam" id="PF21467"/>
    </source>
</evidence>
<dbReference type="PIRSF" id="PIRSF006336">
    <property type="entry name" value="B-gal"/>
    <property type="match status" value="1"/>
</dbReference>
<dbReference type="OrthoDB" id="1657402at2759"/>
<evidence type="ECO:0000313" key="10">
    <source>
        <dbReference type="Proteomes" id="UP000274756"/>
    </source>
</evidence>
<dbReference type="Gene3D" id="3.20.20.80">
    <property type="entry name" value="Glycosidases"/>
    <property type="match status" value="1"/>
</dbReference>
<dbReference type="Proteomes" id="UP000274756">
    <property type="component" value="Unassembled WGS sequence"/>
</dbReference>
<dbReference type="InterPro" id="IPR008979">
    <property type="entry name" value="Galactose-bd-like_sf"/>
</dbReference>
<feature type="active site" description="Proton donor" evidence="4">
    <location>
        <position position="91"/>
    </location>
</feature>
<feature type="domain" description="Beta-galactosidase 1-like first all-beta" evidence="6">
    <location>
        <begin position="310"/>
        <end position="416"/>
    </location>
</feature>
<dbReference type="PRINTS" id="PR00742">
    <property type="entry name" value="GLHYDRLASE35"/>
</dbReference>
<evidence type="ECO:0000313" key="8">
    <source>
        <dbReference type="EMBL" id="VDN55951.1"/>
    </source>
</evidence>
<dbReference type="GO" id="GO:0005975">
    <property type="term" value="P:carbohydrate metabolic process"/>
    <property type="evidence" value="ECO:0007669"/>
    <property type="project" value="InterPro"/>
</dbReference>
<evidence type="ECO:0000259" key="5">
    <source>
        <dbReference type="Pfam" id="PF01301"/>
    </source>
</evidence>
<evidence type="ECO:0000256" key="4">
    <source>
        <dbReference type="PIRSR" id="PIRSR006336-1"/>
    </source>
</evidence>
<dbReference type="Pfam" id="PF01301">
    <property type="entry name" value="Glyco_hydro_35"/>
    <property type="match status" value="1"/>
</dbReference>
<feature type="domain" description="Glycoside hydrolase 35 catalytic" evidence="5">
    <location>
        <begin position="25"/>
        <end position="261"/>
    </location>
</feature>
<dbReference type="EMBL" id="UYYG01001154">
    <property type="protein sequence ID" value="VDN55951.1"/>
    <property type="molecule type" value="Genomic_DNA"/>
</dbReference>
<reference evidence="11" key="1">
    <citation type="submission" date="2017-02" db="UniProtKB">
        <authorList>
            <consortium name="WormBaseParasite"/>
        </authorList>
    </citation>
    <scope>IDENTIFICATION</scope>
</reference>
<accession>A0A0N4U468</accession>
<dbReference type="WBParaSite" id="DME_0000156401-mRNA-1">
    <property type="protein sequence ID" value="DME_0000156401-mRNA-1"/>
    <property type="gene ID" value="DME_0000156401"/>
</dbReference>
<feature type="active site" description="Nucleophile" evidence="4">
    <location>
        <position position="173"/>
    </location>
</feature>
<dbReference type="PANTHER" id="PTHR23421">
    <property type="entry name" value="BETA-GALACTOSIDASE RELATED"/>
    <property type="match status" value="1"/>
</dbReference>
<dbReference type="PROSITE" id="PS01182">
    <property type="entry name" value="GLYCOSYL_HYDROL_F35"/>
    <property type="match status" value="1"/>
</dbReference>
<dbReference type="InterPro" id="IPR017853">
    <property type="entry name" value="GH"/>
</dbReference>